<protein>
    <recommendedName>
        <fullName evidence="5">PucR family transcriptional regulator</fullName>
    </recommendedName>
</protein>
<dbReference type="InterPro" id="IPR051448">
    <property type="entry name" value="CdaR-like_regulators"/>
</dbReference>
<dbReference type="Pfam" id="PF07905">
    <property type="entry name" value="PucR"/>
    <property type="match status" value="1"/>
</dbReference>
<evidence type="ECO:0008006" key="5">
    <source>
        <dbReference type="Google" id="ProtNLM"/>
    </source>
</evidence>
<dbReference type="Pfam" id="PF13556">
    <property type="entry name" value="HTH_30"/>
    <property type="match status" value="1"/>
</dbReference>
<dbReference type="EMBL" id="JMKI01000036">
    <property type="protein sequence ID" value="KEJ92067.1"/>
    <property type="molecule type" value="Genomic_DNA"/>
</dbReference>
<dbReference type="GeneID" id="90983955"/>
<evidence type="ECO:0000259" key="2">
    <source>
        <dbReference type="Pfam" id="PF13556"/>
    </source>
</evidence>
<dbReference type="OrthoDB" id="143422at2"/>
<dbReference type="InterPro" id="IPR025736">
    <property type="entry name" value="PucR_C-HTH_dom"/>
</dbReference>
<comment type="caution">
    <text evidence="3">The sequence shown here is derived from an EMBL/GenBank/DDBJ whole genome shotgun (WGS) entry which is preliminary data.</text>
</comment>
<sequence>MREFIDVEWLTEISMFKNHIRLVAGKGGLDRHVTYVTVQEAPDFYKQIEGGEFVLSTWYAFKDDMDAGLDAIRNLCGMASGVCIKVNRFIDKLPPEYLKCADEFNLPLFIVDKSVKFREIIKSITLEINMAHVNVLVQLNDYYTYLFQTALENGSADSMLLDFAKRSGLIAITVSADFKQLRGMRSFQKLPEHEYRLQVIKDIISLNSSPVKYFCENEYHIFPCIARGYCYGYLVVLSANMLSERQRLYIAQLVNIITIKWLDRQEKENDTLLSLLEMILNSPEKDQERIIQFFNKKSIDYTSGIRAIQIKYDKPNKSDTKVNFAVVQRFLADMIAIKPNLLYIWDKPADSFTLLIDKQTREGDDLSHGFLHSVAKISENYRDISVSIGPVVTAVSDIRVSIKMAKNSFLFKSGDESNVICYKENLMQFALLGGADSRESDFFLEYTIIPLIEHDRCHDDLIMETLSCVVENATLEQAAKKQNIHVNSVRYRLQKIKNICGLDFFNQNEKYIMIIAYMIYKNRKKYCY</sequence>
<evidence type="ECO:0000313" key="4">
    <source>
        <dbReference type="Proteomes" id="UP000027665"/>
    </source>
</evidence>
<feature type="domain" description="PucR C-terminal helix-turn-helix" evidence="2">
    <location>
        <begin position="463"/>
        <end position="510"/>
    </location>
</feature>
<dbReference type="InterPro" id="IPR042070">
    <property type="entry name" value="PucR_C-HTH_sf"/>
</dbReference>
<dbReference type="RefSeq" id="WP_037976836.1">
    <property type="nucleotide sequence ID" value="NZ_CAMETI010000053.1"/>
</dbReference>
<evidence type="ECO:0000259" key="1">
    <source>
        <dbReference type="Pfam" id="PF07905"/>
    </source>
</evidence>
<dbReference type="PANTHER" id="PTHR33744:SF16">
    <property type="entry name" value="CARBOHYDRATE DIACID REGULATOR"/>
    <property type="match status" value="1"/>
</dbReference>
<dbReference type="Proteomes" id="UP000027665">
    <property type="component" value="Unassembled WGS sequence"/>
</dbReference>
<dbReference type="PANTHER" id="PTHR33744">
    <property type="entry name" value="CARBOHYDRATE DIACID REGULATOR"/>
    <property type="match status" value="1"/>
</dbReference>
<evidence type="ECO:0000313" key="3">
    <source>
        <dbReference type="EMBL" id="KEJ92067.1"/>
    </source>
</evidence>
<dbReference type="STRING" id="2754.EH55_06715"/>
<dbReference type="eggNOG" id="COG3835">
    <property type="taxonomic scope" value="Bacteria"/>
</dbReference>
<dbReference type="InterPro" id="IPR012914">
    <property type="entry name" value="PucR_dom"/>
</dbReference>
<name>A0A073J2Z3_9BACT</name>
<reference evidence="3 4" key="1">
    <citation type="submission" date="2014-04" db="EMBL/GenBank/DDBJ databases">
        <title>Draft Genome Sequence of Synergistes jonesii.</title>
        <authorList>
            <person name="Coil D.A."/>
            <person name="Eisen J.A."/>
            <person name="Holland-Moritz H.E."/>
        </authorList>
    </citation>
    <scope>NUCLEOTIDE SEQUENCE [LARGE SCALE GENOMIC DNA]</scope>
    <source>
        <strain evidence="3 4">78-1</strain>
    </source>
</reference>
<dbReference type="AlphaFoldDB" id="A0A073J2Z3"/>
<organism evidence="3 4">
    <name type="scientific">Synergistes jonesii</name>
    <dbReference type="NCBI Taxonomy" id="2754"/>
    <lineage>
        <taxon>Bacteria</taxon>
        <taxon>Thermotogati</taxon>
        <taxon>Synergistota</taxon>
        <taxon>Synergistia</taxon>
        <taxon>Synergistales</taxon>
        <taxon>Synergistaceae</taxon>
        <taxon>Synergistes</taxon>
    </lineage>
</organism>
<proteinExistence type="predicted"/>
<gene>
    <name evidence="3" type="ORF">EH55_06715</name>
</gene>
<dbReference type="Gene3D" id="1.10.10.2840">
    <property type="entry name" value="PucR C-terminal helix-turn-helix domain"/>
    <property type="match status" value="1"/>
</dbReference>
<feature type="domain" description="Purine catabolism PurC-like" evidence="1">
    <location>
        <begin position="12"/>
        <end position="128"/>
    </location>
</feature>
<keyword evidence="4" id="KW-1185">Reference proteome</keyword>
<accession>A0A073J2Z3</accession>